<reference evidence="2" key="2">
    <citation type="submission" date="2022-09" db="EMBL/GenBank/DDBJ databases">
        <authorList>
            <person name="Sun Q."/>
            <person name="Ohkuma M."/>
        </authorList>
    </citation>
    <scope>NUCLEOTIDE SEQUENCE</scope>
    <source>
        <strain evidence="2">JCM 3093</strain>
    </source>
</reference>
<dbReference type="EMBL" id="BMQD01000023">
    <property type="protein sequence ID" value="GGK91003.1"/>
    <property type="molecule type" value="Genomic_DNA"/>
</dbReference>
<evidence type="ECO:0000313" key="2">
    <source>
        <dbReference type="EMBL" id="GGK91003.1"/>
    </source>
</evidence>
<organism evidence="2 3">
    <name type="scientific">Planomonospora parontospora</name>
    <dbReference type="NCBI Taxonomy" id="58119"/>
    <lineage>
        <taxon>Bacteria</taxon>
        <taxon>Bacillati</taxon>
        <taxon>Actinomycetota</taxon>
        <taxon>Actinomycetes</taxon>
        <taxon>Streptosporangiales</taxon>
        <taxon>Streptosporangiaceae</taxon>
        <taxon>Planomonospora</taxon>
    </lineage>
</organism>
<evidence type="ECO:0000313" key="3">
    <source>
        <dbReference type="Proteomes" id="UP000627984"/>
    </source>
</evidence>
<dbReference type="Proteomes" id="UP000627984">
    <property type="component" value="Unassembled WGS sequence"/>
</dbReference>
<dbReference type="AlphaFoldDB" id="A0AA37BLM3"/>
<reference evidence="2" key="1">
    <citation type="journal article" date="2014" name="Int. J. Syst. Evol. Microbiol.">
        <title>Complete genome sequence of Corynebacterium casei LMG S-19264T (=DSM 44701T), isolated from a smear-ripened cheese.</title>
        <authorList>
            <consortium name="US DOE Joint Genome Institute (JGI-PGF)"/>
            <person name="Walter F."/>
            <person name="Albersmeier A."/>
            <person name="Kalinowski J."/>
            <person name="Ruckert C."/>
        </authorList>
    </citation>
    <scope>NUCLEOTIDE SEQUENCE</scope>
    <source>
        <strain evidence="2">JCM 3093</strain>
    </source>
</reference>
<comment type="caution">
    <text evidence="2">The sequence shown here is derived from an EMBL/GenBank/DDBJ whole genome shotgun (WGS) entry which is preliminary data.</text>
</comment>
<evidence type="ECO:0000256" key="1">
    <source>
        <dbReference type="SAM" id="Coils"/>
    </source>
</evidence>
<name>A0AA37BLM3_9ACTN</name>
<accession>A0AA37BLM3</accession>
<feature type="coiled-coil region" evidence="1">
    <location>
        <begin position="258"/>
        <end position="285"/>
    </location>
</feature>
<gene>
    <name evidence="2" type="ORF">GCM10010126_58070</name>
</gene>
<dbReference type="RefSeq" id="WP_191897605.1">
    <property type="nucleotide sequence ID" value="NZ_BMQD01000023.1"/>
</dbReference>
<sequence length="362" mass="40614">MESIDARYTRLIQEGLPDNLCLTWCQSDDLEDIARKFGADVETGLWATIDEIEEMEQEDDEAVLLELDSMGDWAIAFEPNGIEGSRKAVMESVSIGGCAFSIFWNVELDSSVIYAVDGRIVTSFTLLEIERRSGSDPAALDEMLTEIELNDGLSMPARKARLLALGEMISGQRLTSEWLRSPKFIFQINDPIPDPIIPREYLNPRAPFLDDPEFMLILERLSVEVAPHIARMVASIVAAAVLPDSPLAKDVLRFLHQGERFKGEREALQAQLERTSQEISRTDSLQGELSSEARKEMHNRQIASHALSVLARSLNPYSVNAAYGAAAEAVNLPLLPRVDFMRLEVLWNVAKHIERSRYSVER</sequence>
<dbReference type="Pfam" id="PF20062">
    <property type="entry name" value="DUF6461"/>
    <property type="match status" value="1"/>
</dbReference>
<keyword evidence="1" id="KW-0175">Coiled coil</keyword>
<protein>
    <submittedName>
        <fullName evidence="2">Uncharacterized protein</fullName>
    </submittedName>
</protein>
<proteinExistence type="predicted"/>
<dbReference type="InterPro" id="IPR045592">
    <property type="entry name" value="DUF6461"/>
</dbReference>